<sequence>MKISIPLPSLSEQKKIAYEEGIKENMRKLQDNLSAPVIDTGSEINVAGFSDKHLLTEENGWEPPAGELIDAWFTQFKRAFPEYNSDKKLGYLLGMVGSNTDRRIRTFRTGERPIPYGVWRRFLVITGRVNQEILEVKGFFVD</sequence>
<organism evidence="1 2">
    <name type="scientific">Klebsiella aerogenes</name>
    <name type="common">Enterobacter aerogenes</name>
    <dbReference type="NCBI Taxonomy" id="548"/>
    <lineage>
        <taxon>Bacteria</taxon>
        <taxon>Pseudomonadati</taxon>
        <taxon>Pseudomonadota</taxon>
        <taxon>Gammaproteobacteria</taxon>
        <taxon>Enterobacterales</taxon>
        <taxon>Enterobacteriaceae</taxon>
        <taxon>Klebsiella/Raoultella group</taxon>
        <taxon>Klebsiella</taxon>
    </lineage>
</organism>
<dbReference type="AlphaFoldDB" id="A0AAP9R1Y8"/>
<gene>
    <name evidence="1" type="ORF">HV331_25920</name>
</gene>
<dbReference type="EMBL" id="CP055905">
    <property type="protein sequence ID" value="QMR42945.1"/>
    <property type="molecule type" value="Genomic_DNA"/>
</dbReference>
<name>A0AAP9R1Y8_KLEAE</name>
<reference evidence="2" key="1">
    <citation type="submission" date="2020-06" db="EMBL/GenBank/DDBJ databases">
        <title>REHAB project genomes.</title>
        <authorList>
            <person name="Shaw L.P."/>
        </authorList>
    </citation>
    <scope>NUCLEOTIDE SEQUENCE [LARGE SCALE GENOMIC DNA]</scope>
    <source>
        <strain evidence="2">RHBSTW-00938</strain>
        <plasmid evidence="2">prhbstw-00938_2</plasmid>
    </source>
</reference>
<protein>
    <submittedName>
        <fullName evidence="1">Uncharacterized protein</fullName>
    </submittedName>
</protein>
<proteinExistence type="predicted"/>
<keyword evidence="1" id="KW-0614">Plasmid</keyword>
<geneLocation type="plasmid" evidence="2">
    <name>prhbstw-00938_2</name>
</geneLocation>
<accession>A0AAP9R1Y8</accession>
<dbReference type="Proteomes" id="UP000514462">
    <property type="component" value="Plasmid pRHBSTW-00938_2"/>
</dbReference>
<dbReference type="RefSeq" id="WP_182015717.1">
    <property type="nucleotide sequence ID" value="NZ_CP055905.1"/>
</dbReference>
<evidence type="ECO:0000313" key="2">
    <source>
        <dbReference type="Proteomes" id="UP000514462"/>
    </source>
</evidence>
<evidence type="ECO:0000313" key="1">
    <source>
        <dbReference type="EMBL" id="QMR42945.1"/>
    </source>
</evidence>